<dbReference type="EnsemblPlants" id="KEH29200">
    <property type="protein sequence ID" value="KEH29200"/>
    <property type="gene ID" value="MTR_4g028820"/>
</dbReference>
<reference evidence="2 4" key="1">
    <citation type="journal article" date="2011" name="Nature">
        <title>The Medicago genome provides insight into the evolution of rhizobial symbioses.</title>
        <authorList>
            <person name="Young N.D."/>
            <person name="Debelle F."/>
            <person name="Oldroyd G.E."/>
            <person name="Geurts R."/>
            <person name="Cannon S.B."/>
            <person name="Udvardi M.K."/>
            <person name="Benedito V.A."/>
            <person name="Mayer K.F."/>
            <person name="Gouzy J."/>
            <person name="Schoof H."/>
            <person name="Van de Peer Y."/>
            <person name="Proost S."/>
            <person name="Cook D.R."/>
            <person name="Meyers B.C."/>
            <person name="Spannagl M."/>
            <person name="Cheung F."/>
            <person name="De Mita S."/>
            <person name="Krishnakumar V."/>
            <person name="Gundlach H."/>
            <person name="Zhou S."/>
            <person name="Mudge J."/>
            <person name="Bharti A.K."/>
            <person name="Murray J.D."/>
            <person name="Naoumkina M.A."/>
            <person name="Rosen B."/>
            <person name="Silverstein K.A."/>
            <person name="Tang H."/>
            <person name="Rombauts S."/>
            <person name="Zhao P.X."/>
            <person name="Zhou P."/>
            <person name="Barbe V."/>
            <person name="Bardou P."/>
            <person name="Bechner M."/>
            <person name="Bellec A."/>
            <person name="Berger A."/>
            <person name="Berges H."/>
            <person name="Bidwell S."/>
            <person name="Bisseling T."/>
            <person name="Choisne N."/>
            <person name="Couloux A."/>
            <person name="Denny R."/>
            <person name="Deshpande S."/>
            <person name="Dai X."/>
            <person name="Doyle J.J."/>
            <person name="Dudez A.M."/>
            <person name="Farmer A.D."/>
            <person name="Fouteau S."/>
            <person name="Franken C."/>
            <person name="Gibelin C."/>
            <person name="Gish J."/>
            <person name="Goldstein S."/>
            <person name="Gonzalez A.J."/>
            <person name="Green P.J."/>
            <person name="Hallab A."/>
            <person name="Hartog M."/>
            <person name="Hua A."/>
            <person name="Humphray S.J."/>
            <person name="Jeong D.H."/>
            <person name="Jing Y."/>
            <person name="Jocker A."/>
            <person name="Kenton S.M."/>
            <person name="Kim D.J."/>
            <person name="Klee K."/>
            <person name="Lai H."/>
            <person name="Lang C."/>
            <person name="Lin S."/>
            <person name="Macmil S.L."/>
            <person name="Magdelenat G."/>
            <person name="Matthews L."/>
            <person name="McCorrison J."/>
            <person name="Monaghan E.L."/>
            <person name="Mun J.H."/>
            <person name="Najar F.Z."/>
            <person name="Nicholson C."/>
            <person name="Noirot C."/>
            <person name="O'Bleness M."/>
            <person name="Paule C.R."/>
            <person name="Poulain J."/>
            <person name="Prion F."/>
            <person name="Qin B."/>
            <person name="Qu C."/>
            <person name="Retzel E.F."/>
            <person name="Riddle C."/>
            <person name="Sallet E."/>
            <person name="Samain S."/>
            <person name="Samson N."/>
            <person name="Sanders I."/>
            <person name="Saurat O."/>
            <person name="Scarpelli C."/>
            <person name="Schiex T."/>
            <person name="Segurens B."/>
            <person name="Severin A.J."/>
            <person name="Sherrier D.J."/>
            <person name="Shi R."/>
            <person name="Sims S."/>
            <person name="Singer S.R."/>
            <person name="Sinharoy S."/>
            <person name="Sterck L."/>
            <person name="Viollet A."/>
            <person name="Wang B.B."/>
            <person name="Wang K."/>
            <person name="Wang M."/>
            <person name="Wang X."/>
            <person name="Warfsmann J."/>
            <person name="Weissenbach J."/>
            <person name="White D.D."/>
            <person name="White J.D."/>
            <person name="Wiley G.B."/>
            <person name="Wincker P."/>
            <person name="Xing Y."/>
            <person name="Yang L."/>
            <person name="Yao Z."/>
            <person name="Ying F."/>
            <person name="Zhai J."/>
            <person name="Zhou L."/>
            <person name="Zuber A."/>
            <person name="Denarie J."/>
            <person name="Dixon R.A."/>
            <person name="May G.D."/>
            <person name="Schwartz D.C."/>
            <person name="Rogers J."/>
            <person name="Quetier F."/>
            <person name="Town C.D."/>
            <person name="Roe B.A."/>
        </authorList>
    </citation>
    <scope>NUCLEOTIDE SEQUENCE [LARGE SCALE GENOMIC DNA]</scope>
    <source>
        <strain evidence="2">A17</strain>
        <strain evidence="3 4">cv. Jemalong A17</strain>
    </source>
</reference>
<proteinExistence type="predicted"/>
<sequence length="96" mass="11027">MVQMLAQAQENGPHDHGEAEERRLDRFMRNNPSTFKGHFDLDGAQTWMQGVERIFCAMVTINDHRVRLTTHILAEEAKYWCASVKRRLEAGGEVVS</sequence>
<dbReference type="Proteomes" id="UP000002051">
    <property type="component" value="Chromosome 4"/>
</dbReference>
<name>A0A072UTI5_MEDTR</name>
<evidence type="ECO:0000313" key="4">
    <source>
        <dbReference type="Proteomes" id="UP000002051"/>
    </source>
</evidence>
<evidence type="ECO:0000313" key="3">
    <source>
        <dbReference type="EnsemblPlants" id="KEH29200"/>
    </source>
</evidence>
<dbReference type="HOGENOM" id="CLU_162945_0_0_1"/>
<dbReference type="AlphaFoldDB" id="A0A072UTI5"/>
<reference evidence="2 4" key="2">
    <citation type="journal article" date="2014" name="BMC Genomics">
        <title>An improved genome release (version Mt4.0) for the model legume Medicago truncatula.</title>
        <authorList>
            <person name="Tang H."/>
            <person name="Krishnakumar V."/>
            <person name="Bidwell S."/>
            <person name="Rosen B."/>
            <person name="Chan A."/>
            <person name="Zhou S."/>
            <person name="Gentzbittel L."/>
            <person name="Childs K.L."/>
            <person name="Yandell M."/>
            <person name="Gundlach H."/>
            <person name="Mayer K.F."/>
            <person name="Schwartz D.C."/>
            <person name="Town C.D."/>
        </authorList>
    </citation>
    <scope>GENOME REANNOTATION</scope>
    <source>
        <strain evidence="2">A17</strain>
        <strain evidence="3 4">cv. Jemalong A17</strain>
    </source>
</reference>
<organism evidence="2 4">
    <name type="scientific">Medicago truncatula</name>
    <name type="common">Barrel medic</name>
    <name type="synonym">Medicago tribuloides</name>
    <dbReference type="NCBI Taxonomy" id="3880"/>
    <lineage>
        <taxon>Eukaryota</taxon>
        <taxon>Viridiplantae</taxon>
        <taxon>Streptophyta</taxon>
        <taxon>Embryophyta</taxon>
        <taxon>Tracheophyta</taxon>
        <taxon>Spermatophyta</taxon>
        <taxon>Magnoliopsida</taxon>
        <taxon>eudicotyledons</taxon>
        <taxon>Gunneridae</taxon>
        <taxon>Pentapetalae</taxon>
        <taxon>rosids</taxon>
        <taxon>fabids</taxon>
        <taxon>Fabales</taxon>
        <taxon>Fabaceae</taxon>
        <taxon>Papilionoideae</taxon>
        <taxon>50 kb inversion clade</taxon>
        <taxon>NPAAA clade</taxon>
        <taxon>Hologalegina</taxon>
        <taxon>IRL clade</taxon>
        <taxon>Trifolieae</taxon>
        <taxon>Medicago</taxon>
    </lineage>
</organism>
<protein>
    <submittedName>
        <fullName evidence="2 3">Uncharacterized protein</fullName>
    </submittedName>
</protein>
<keyword evidence="4" id="KW-1185">Reference proteome</keyword>
<feature type="region of interest" description="Disordered" evidence="1">
    <location>
        <begin position="1"/>
        <end position="20"/>
    </location>
</feature>
<dbReference type="EMBL" id="CM001220">
    <property type="protein sequence ID" value="KEH29200.1"/>
    <property type="molecule type" value="Genomic_DNA"/>
</dbReference>
<feature type="compositionally biased region" description="Polar residues" evidence="1">
    <location>
        <begin position="1"/>
        <end position="10"/>
    </location>
</feature>
<gene>
    <name evidence="2" type="ordered locus">MTR_4g028820</name>
</gene>
<evidence type="ECO:0000313" key="2">
    <source>
        <dbReference type="EMBL" id="KEH29200.1"/>
    </source>
</evidence>
<evidence type="ECO:0000256" key="1">
    <source>
        <dbReference type="SAM" id="MobiDB-lite"/>
    </source>
</evidence>
<reference evidence="3" key="3">
    <citation type="submission" date="2015-04" db="UniProtKB">
        <authorList>
            <consortium name="EnsemblPlants"/>
        </authorList>
    </citation>
    <scope>IDENTIFICATION</scope>
    <source>
        <strain evidence="3">cv. Jemalong A17</strain>
    </source>
</reference>
<accession>A0A072UTI5</accession>